<dbReference type="SMART" id="SM00256">
    <property type="entry name" value="FBOX"/>
    <property type="match status" value="1"/>
</dbReference>
<organism evidence="12 13">
    <name type="scientific">Exophiala bonariae</name>
    <dbReference type="NCBI Taxonomy" id="1690606"/>
    <lineage>
        <taxon>Eukaryota</taxon>
        <taxon>Fungi</taxon>
        <taxon>Dikarya</taxon>
        <taxon>Ascomycota</taxon>
        <taxon>Pezizomycotina</taxon>
        <taxon>Eurotiomycetes</taxon>
        <taxon>Chaetothyriomycetidae</taxon>
        <taxon>Chaetothyriales</taxon>
        <taxon>Herpotrichiellaceae</taxon>
        <taxon>Exophiala</taxon>
    </lineage>
</organism>
<evidence type="ECO:0000256" key="7">
    <source>
        <dbReference type="ARBA" id="ARBA00030034"/>
    </source>
</evidence>
<feature type="repeat" description="WD" evidence="9">
    <location>
        <begin position="736"/>
        <end position="775"/>
    </location>
</feature>
<feature type="repeat" description="WD" evidence="9">
    <location>
        <begin position="974"/>
        <end position="1012"/>
    </location>
</feature>
<dbReference type="PRINTS" id="PR00320">
    <property type="entry name" value="GPROTEINBRPT"/>
</dbReference>
<feature type="compositionally biased region" description="Polar residues" evidence="10">
    <location>
        <begin position="304"/>
        <end position="317"/>
    </location>
</feature>
<gene>
    <name evidence="12" type="ORF">LTR84_002204</name>
</gene>
<accession>A0AAV9NE83</accession>
<comment type="caution">
    <text evidence="12">The sequence shown here is derived from an EMBL/GenBank/DDBJ whole genome shotgun (WGS) entry which is preliminary data.</text>
</comment>
<evidence type="ECO:0000313" key="12">
    <source>
        <dbReference type="EMBL" id="KAK5053230.1"/>
    </source>
</evidence>
<feature type="compositionally biased region" description="Basic and acidic residues" evidence="10">
    <location>
        <begin position="209"/>
        <end position="226"/>
    </location>
</feature>
<dbReference type="Pfam" id="PF00400">
    <property type="entry name" value="WD40"/>
    <property type="match status" value="7"/>
</dbReference>
<dbReference type="SUPFAM" id="SSF81383">
    <property type="entry name" value="F-box domain"/>
    <property type="match status" value="1"/>
</dbReference>
<dbReference type="GeneID" id="89970416"/>
<evidence type="ECO:0000256" key="10">
    <source>
        <dbReference type="SAM" id="MobiDB-lite"/>
    </source>
</evidence>
<sequence length="1088" mass="120183">MTMITIEEEDMMDSPTQDLLQPRFRSHAPSRPPNPSASDNQLFPTDIDQSALLGQFSFAPATQTTIVTTTTTTTTKFPPFLMRPPRRMQELDLKHYPLAASPTPAHLRNIHFEIGGRSTVFREAEDTTLALEQLEAERQSLRRANGSLQTVQRSLPCPDISDEPIPSAPPLQTRPQRRPASPESITDNEEHLNPSLSYTSHHPSSSIRTDSRRDLDLRRSHLHMHDAQISNPITPDSLQRPSRSNRRRLARDASTVARSSLTLLPSPGTEQLATFAPTQSSTPKAPEHQTSTTDTTLSLPIDSTVASRSSFGESSQDLIVPTPPIEDTAESSSARSASWRALSSVPARLHVADSPSINDGSLPSPSLSPVTAAATLQNPGYFADIDSSSDVASQHEIASSLTPIERRSSDAFTAPSMEAMFFRRSNSQGLTFSRSSVTEIPAMLDYFEAIPDELKSYVMHQLLRRCPKPTLQIVADAVNPALKCDFLSVLPAELALTVLKYLDVRSLTRASQVSKKWRQMINGDERAWKELFDADGFTLPDGELQQAITEGWGWQDPCGPEGFEQNLSNASNVKSENEGNSSSPSASQSKGFTGLLRRSKRKAATMLSGRNKQAKRREFSSENPLDVMSIDWMGQMSTAEGPYNAANAAILAVPNPNIRFPSLKGLHLYKSLYRRHHIIRKNWMTEETKPQHLAFRAHDTHVVTCLQFDTDKILTGSDDNNINVYETKTGILRAILTGHEGGVWALQYEGNTLVSGSTDRSVRVWNIQEARETQVFRGHTSTVRCLQIVSPVKIGETAEGKHIMVPKQPLIITGSRDSTLRVWRLPKPEDPSFIQAENDNDADDCPFFVRTLTGHQHSVRAIAAYADTLVSGSYDCTVRVWKISTGETIHRLQGHTAKVYSVVLDHKRNRCISGSMDNMVRIWDLNTGSLKYTLEGHTSLVGLLDLSCDKLVSAAADSTLRIWDPENGQCKATLSAHTGAITCFKHDGQKVISGSDRTLKLWNIKTGECTKDLLSDLSGVWQVKFNERRCVAAVQRDGLTYIEVLDFGAARDGVPEHNRGRRIVVDADGCEANNDDVGFLDLDGTAEV</sequence>
<evidence type="ECO:0000313" key="13">
    <source>
        <dbReference type="Proteomes" id="UP001358417"/>
    </source>
</evidence>
<dbReference type="PROSITE" id="PS50082">
    <property type="entry name" value="WD_REPEATS_2"/>
    <property type="match status" value="6"/>
</dbReference>
<feature type="region of interest" description="Disordered" evidence="10">
    <location>
        <begin position="559"/>
        <end position="597"/>
    </location>
</feature>
<keyword evidence="5 9" id="KW-0853">WD repeat</keyword>
<dbReference type="PROSITE" id="PS50181">
    <property type="entry name" value="FBOX"/>
    <property type="match status" value="1"/>
</dbReference>
<dbReference type="InterPro" id="IPR019775">
    <property type="entry name" value="WD40_repeat_CS"/>
</dbReference>
<dbReference type="Proteomes" id="UP001358417">
    <property type="component" value="Unassembled WGS sequence"/>
</dbReference>
<dbReference type="InterPro" id="IPR036322">
    <property type="entry name" value="WD40_repeat_dom_sf"/>
</dbReference>
<evidence type="ECO:0000256" key="4">
    <source>
        <dbReference type="ARBA" id="ARBA00015819"/>
    </source>
</evidence>
<feature type="repeat" description="WD" evidence="9">
    <location>
        <begin position="934"/>
        <end position="973"/>
    </location>
</feature>
<evidence type="ECO:0000256" key="8">
    <source>
        <dbReference type="ARBA" id="ARBA00032113"/>
    </source>
</evidence>
<comment type="function">
    <text evidence="1">Component of the SCF(sconB) E3 ubiquitin ligase complex involved in the regulation of sulfur metabolite repression, probably by mediating the inactivation or degradation of the metR transcription factor.</text>
</comment>
<protein>
    <recommendedName>
        <fullName evidence="4">Probable E3 ubiquitin ligase complex SCF subunit sconB</fullName>
    </recommendedName>
    <alternativeName>
        <fullName evidence="8">Sulfur controller B</fullName>
    </alternativeName>
    <alternativeName>
        <fullName evidence="7">Sulfur metabolite repression control protein B</fullName>
    </alternativeName>
</protein>
<evidence type="ECO:0000256" key="5">
    <source>
        <dbReference type="ARBA" id="ARBA00022574"/>
    </source>
</evidence>
<dbReference type="CDD" id="cd22147">
    <property type="entry name" value="F-box_SpPof1-like"/>
    <property type="match status" value="1"/>
</dbReference>
<evidence type="ECO:0000256" key="3">
    <source>
        <dbReference type="ARBA" id="ARBA00011725"/>
    </source>
</evidence>
<comment type="subunit">
    <text evidence="3">Component of the SCF(sconB) E3 ubiquitin ligase complex.</text>
</comment>
<dbReference type="InterPro" id="IPR001810">
    <property type="entry name" value="F-box_dom"/>
</dbReference>
<keyword evidence="6" id="KW-0677">Repeat</keyword>
<dbReference type="InterPro" id="IPR036047">
    <property type="entry name" value="F-box-like_dom_sf"/>
</dbReference>
<reference evidence="12 13" key="1">
    <citation type="submission" date="2023-08" db="EMBL/GenBank/DDBJ databases">
        <title>Black Yeasts Isolated from many extreme environments.</title>
        <authorList>
            <person name="Coleine C."/>
            <person name="Stajich J.E."/>
            <person name="Selbmann L."/>
        </authorList>
    </citation>
    <scope>NUCLEOTIDE SEQUENCE [LARGE SCALE GENOMIC DNA]</scope>
    <source>
        <strain evidence="12 13">CCFEE 5792</strain>
    </source>
</reference>
<evidence type="ECO:0000256" key="1">
    <source>
        <dbReference type="ARBA" id="ARBA00002730"/>
    </source>
</evidence>
<dbReference type="Gene3D" id="2.130.10.10">
    <property type="entry name" value="YVTN repeat-like/Quinoprotein amine dehydrogenase"/>
    <property type="match status" value="1"/>
</dbReference>
<comment type="similarity">
    <text evidence="2">Belongs to the WD repeat MET30/SCONB/SCON-2 family.</text>
</comment>
<dbReference type="EMBL" id="JAVRRD010000012">
    <property type="protein sequence ID" value="KAK5053230.1"/>
    <property type="molecule type" value="Genomic_DNA"/>
</dbReference>
<dbReference type="Pfam" id="PF12937">
    <property type="entry name" value="F-box-like"/>
    <property type="match status" value="1"/>
</dbReference>
<dbReference type="CDD" id="cd00200">
    <property type="entry name" value="WD40"/>
    <property type="match status" value="1"/>
</dbReference>
<dbReference type="InterPro" id="IPR001680">
    <property type="entry name" value="WD40_rpt"/>
</dbReference>
<dbReference type="PROSITE" id="PS00678">
    <property type="entry name" value="WD_REPEATS_1"/>
    <property type="match status" value="2"/>
</dbReference>
<name>A0AAV9NE83_9EURO</name>
<evidence type="ECO:0000256" key="6">
    <source>
        <dbReference type="ARBA" id="ARBA00022737"/>
    </source>
</evidence>
<dbReference type="SMART" id="SM00320">
    <property type="entry name" value="WD40"/>
    <property type="match status" value="8"/>
</dbReference>
<feature type="repeat" description="WD" evidence="9">
    <location>
        <begin position="806"/>
        <end position="825"/>
    </location>
</feature>
<dbReference type="RefSeq" id="XP_064706672.1">
    <property type="nucleotide sequence ID" value="XM_064845818.1"/>
</dbReference>
<dbReference type="PROSITE" id="PS50294">
    <property type="entry name" value="WD_REPEATS_REGION"/>
    <property type="match status" value="4"/>
</dbReference>
<evidence type="ECO:0000256" key="9">
    <source>
        <dbReference type="PROSITE-ProRule" id="PRU00221"/>
    </source>
</evidence>
<dbReference type="InterPro" id="IPR015943">
    <property type="entry name" value="WD40/YVTN_repeat-like_dom_sf"/>
</dbReference>
<dbReference type="PANTHER" id="PTHR19848:SF8">
    <property type="entry name" value="F-BOX AND WD REPEAT DOMAIN CONTAINING 7"/>
    <property type="match status" value="1"/>
</dbReference>
<evidence type="ECO:0000259" key="11">
    <source>
        <dbReference type="PROSITE" id="PS50181"/>
    </source>
</evidence>
<dbReference type="Gene3D" id="1.20.1280.50">
    <property type="match status" value="1"/>
</dbReference>
<feature type="domain" description="F-box" evidence="11">
    <location>
        <begin position="484"/>
        <end position="531"/>
    </location>
</feature>
<dbReference type="SUPFAM" id="SSF50978">
    <property type="entry name" value="WD40 repeat-like"/>
    <property type="match status" value="1"/>
</dbReference>
<feature type="region of interest" description="Disordered" evidence="10">
    <location>
        <begin position="1"/>
        <end position="43"/>
    </location>
</feature>
<keyword evidence="13" id="KW-1185">Reference proteome</keyword>
<feature type="compositionally biased region" description="Polar residues" evidence="10">
    <location>
        <begin position="256"/>
        <end position="298"/>
    </location>
</feature>
<feature type="compositionally biased region" description="Acidic residues" evidence="10">
    <location>
        <begin position="1"/>
        <end position="12"/>
    </location>
</feature>
<feature type="compositionally biased region" description="Polar residues" evidence="10">
    <location>
        <begin position="565"/>
        <end position="591"/>
    </location>
</feature>
<evidence type="ECO:0000256" key="2">
    <source>
        <dbReference type="ARBA" id="ARBA00007968"/>
    </source>
</evidence>
<feature type="compositionally biased region" description="Low complexity" evidence="10">
    <location>
        <begin position="194"/>
        <end position="208"/>
    </location>
</feature>
<feature type="repeat" description="WD" evidence="9">
    <location>
        <begin position="892"/>
        <end position="933"/>
    </location>
</feature>
<feature type="region of interest" description="Disordered" evidence="10">
    <location>
        <begin position="145"/>
        <end position="334"/>
    </location>
</feature>
<feature type="repeat" description="WD" evidence="9">
    <location>
        <begin position="852"/>
        <end position="891"/>
    </location>
</feature>
<proteinExistence type="inferred from homology"/>
<dbReference type="PANTHER" id="PTHR19848">
    <property type="entry name" value="WD40 REPEAT PROTEIN"/>
    <property type="match status" value="1"/>
</dbReference>
<dbReference type="AlphaFoldDB" id="A0AAV9NE83"/>
<dbReference type="InterPro" id="IPR020472">
    <property type="entry name" value="WD40_PAC1"/>
</dbReference>